<accession>X4QS47</accession>
<organism evidence="2 4">
    <name type="scientific">Trueperella pyogenes</name>
    <dbReference type="NCBI Taxonomy" id="1661"/>
    <lineage>
        <taxon>Bacteria</taxon>
        <taxon>Bacillati</taxon>
        <taxon>Actinomycetota</taxon>
        <taxon>Actinomycetes</taxon>
        <taxon>Actinomycetales</taxon>
        <taxon>Actinomycetaceae</taxon>
        <taxon>Trueperella</taxon>
    </lineage>
</organism>
<evidence type="ECO:0000313" key="4">
    <source>
        <dbReference type="Proteomes" id="UP000275951"/>
    </source>
</evidence>
<dbReference type="RefSeq" id="WP_025296647.1">
    <property type="nucleotide sequence ID" value="NZ_CP007519.1"/>
</dbReference>
<dbReference type="EMBL" id="JBAGNM010000006">
    <property type="protein sequence ID" value="MEW6954753.1"/>
    <property type="molecule type" value="Genomic_DNA"/>
</dbReference>
<gene>
    <name evidence="2" type="ORF">EBQ10_06825</name>
    <name evidence="3" type="ORF">V3M73_06910</name>
</gene>
<reference evidence="3 5" key="2">
    <citation type="submission" date="2024-01" db="EMBL/GenBank/DDBJ databases">
        <title>Genomic analysis and antimicrobial resistance profiles of Trueperella pyogenes isolated from domestic and wild animals.</title>
        <authorList>
            <person name="Magossi G."/>
            <person name="Gzyl K.E."/>
            <person name="Holman D.B."/>
            <person name="Amat S."/>
        </authorList>
    </citation>
    <scope>NUCLEOTIDE SEQUENCE [LARGE SCALE GENOMIC DNA]</scope>
    <source>
        <strain evidence="3 5">1494</strain>
    </source>
</reference>
<dbReference type="STRING" id="1661.CQ11_07365"/>
<sequence length="162" mass="17290">MYLHSSFRKANVGVGLILVSALALVGCSSQAKPEPKVTAMSSEQWQHDFERCLEKQGVNLSELVEGSGAKAGQDAKTQKALQTCVGKLGFGSQQSQSFDEGQFQSQLLTYARCMRESGYDLPDPKLGGNGPITLELEPENANPADIKRCGEKAGIGSILGVK</sequence>
<evidence type="ECO:0000256" key="1">
    <source>
        <dbReference type="SAM" id="SignalP"/>
    </source>
</evidence>
<keyword evidence="1" id="KW-0732">Signal</keyword>
<reference evidence="2 4" key="1">
    <citation type="submission" date="2018-11" db="EMBL/GenBank/DDBJ databases">
        <title>Multidrug-resistant genes are associated with an 42-kb island TGI1 carrying a complex class 1 integron in a Trueperella pyogenes.</title>
        <authorList>
            <person name="Dong W."/>
        </authorList>
    </citation>
    <scope>NUCLEOTIDE SEQUENCE [LARGE SCALE GENOMIC DNA]</scope>
    <source>
        <strain evidence="2 4">TP4</strain>
    </source>
</reference>
<proteinExistence type="predicted"/>
<keyword evidence="5" id="KW-1185">Reference proteome</keyword>
<evidence type="ECO:0008006" key="6">
    <source>
        <dbReference type="Google" id="ProtNLM"/>
    </source>
</evidence>
<name>X4QS47_9ACTO</name>
<dbReference type="AlphaFoldDB" id="X4QS47"/>
<dbReference type="Proteomes" id="UP001555100">
    <property type="component" value="Unassembled WGS sequence"/>
</dbReference>
<evidence type="ECO:0000313" key="2">
    <source>
        <dbReference type="EMBL" id="AZR07037.1"/>
    </source>
</evidence>
<feature type="signal peptide" evidence="1">
    <location>
        <begin position="1"/>
        <end position="31"/>
    </location>
</feature>
<feature type="chain" id="PRO_5044740346" description="Lipoprotein" evidence="1">
    <location>
        <begin position="32"/>
        <end position="162"/>
    </location>
</feature>
<evidence type="ECO:0000313" key="5">
    <source>
        <dbReference type="Proteomes" id="UP001555100"/>
    </source>
</evidence>
<evidence type="ECO:0000313" key="3">
    <source>
        <dbReference type="EMBL" id="MEW6954753.1"/>
    </source>
</evidence>
<dbReference type="Proteomes" id="UP000275951">
    <property type="component" value="Chromosome"/>
</dbReference>
<dbReference type="KEGG" id="tpy:CQ11_07365"/>
<dbReference type="EMBL" id="CP033905">
    <property type="protein sequence ID" value="AZR07037.1"/>
    <property type="molecule type" value="Genomic_DNA"/>
</dbReference>
<protein>
    <recommendedName>
        <fullName evidence="6">Lipoprotein</fullName>
    </recommendedName>
</protein>